<sequence length="81" mass="9545">MEFELIAHLAAHPDRVYTRRQLMELVWQQAPTGDLRSVDVHIARLRRKLGPEHRALIRTVRQAGYSLNPRLTLETRFRNTT</sequence>
<evidence type="ECO:0000256" key="1">
    <source>
        <dbReference type="ARBA" id="ARBA00023125"/>
    </source>
</evidence>
<feature type="DNA-binding region" description="OmpR/PhoB-type" evidence="2">
    <location>
        <begin position="1"/>
        <end position="69"/>
    </location>
</feature>
<name>A0A1S2NZV7_9ACTN</name>
<proteinExistence type="predicted"/>
<dbReference type="Pfam" id="PF00486">
    <property type="entry name" value="Trans_reg_C"/>
    <property type="match status" value="1"/>
</dbReference>
<evidence type="ECO:0000256" key="2">
    <source>
        <dbReference type="PROSITE-ProRule" id="PRU01091"/>
    </source>
</evidence>
<organism evidence="4 5">
    <name type="scientific">Streptomyces monashensis</name>
    <dbReference type="NCBI Taxonomy" id="1678012"/>
    <lineage>
        <taxon>Bacteria</taxon>
        <taxon>Bacillati</taxon>
        <taxon>Actinomycetota</taxon>
        <taxon>Actinomycetes</taxon>
        <taxon>Kitasatosporales</taxon>
        <taxon>Streptomycetaceae</taxon>
        <taxon>Streptomyces</taxon>
    </lineage>
</organism>
<dbReference type="GO" id="GO:0003677">
    <property type="term" value="F:DNA binding"/>
    <property type="evidence" value="ECO:0007669"/>
    <property type="project" value="UniProtKB-UniRule"/>
</dbReference>
<dbReference type="PROSITE" id="PS51755">
    <property type="entry name" value="OMPR_PHOB"/>
    <property type="match status" value="1"/>
</dbReference>
<accession>A0A1S2NZV7</accession>
<dbReference type="GO" id="GO:0006355">
    <property type="term" value="P:regulation of DNA-templated transcription"/>
    <property type="evidence" value="ECO:0007669"/>
    <property type="project" value="InterPro"/>
</dbReference>
<evidence type="ECO:0000313" key="5">
    <source>
        <dbReference type="Proteomes" id="UP000179642"/>
    </source>
</evidence>
<feature type="domain" description="OmpR/PhoB-type" evidence="3">
    <location>
        <begin position="1"/>
        <end position="69"/>
    </location>
</feature>
<reference evidence="4 5" key="1">
    <citation type="submission" date="2016-10" db="EMBL/GenBank/DDBJ databases">
        <title>Genome sequence of Streptomyces sp. MUSC 1.</title>
        <authorList>
            <person name="Lee L.-H."/>
            <person name="Ser H.-L."/>
            <person name="Law J.W.-F."/>
        </authorList>
    </citation>
    <scope>NUCLEOTIDE SEQUENCE [LARGE SCALE GENOMIC DNA]</scope>
    <source>
        <strain evidence="4 5">MUSC 1</strain>
    </source>
</reference>
<dbReference type="CDD" id="cd00383">
    <property type="entry name" value="trans_reg_C"/>
    <property type="match status" value="1"/>
</dbReference>
<keyword evidence="1 2" id="KW-0238">DNA-binding</keyword>
<dbReference type="GO" id="GO:0000160">
    <property type="term" value="P:phosphorelay signal transduction system"/>
    <property type="evidence" value="ECO:0007669"/>
    <property type="project" value="InterPro"/>
</dbReference>
<dbReference type="InterPro" id="IPR036388">
    <property type="entry name" value="WH-like_DNA-bd_sf"/>
</dbReference>
<dbReference type="SUPFAM" id="SSF46894">
    <property type="entry name" value="C-terminal effector domain of the bipartite response regulators"/>
    <property type="match status" value="1"/>
</dbReference>
<dbReference type="Gene3D" id="1.10.10.10">
    <property type="entry name" value="Winged helix-like DNA-binding domain superfamily/Winged helix DNA-binding domain"/>
    <property type="match status" value="1"/>
</dbReference>
<keyword evidence="5" id="KW-1185">Reference proteome</keyword>
<evidence type="ECO:0000313" key="4">
    <source>
        <dbReference type="EMBL" id="OIJ86782.1"/>
    </source>
</evidence>
<dbReference type="AlphaFoldDB" id="A0A1S2NZV7"/>
<dbReference type="Proteomes" id="UP000179642">
    <property type="component" value="Unassembled WGS sequence"/>
</dbReference>
<dbReference type="SMART" id="SM00862">
    <property type="entry name" value="Trans_reg_C"/>
    <property type="match status" value="1"/>
</dbReference>
<dbReference type="EMBL" id="MLYO01000120">
    <property type="protein sequence ID" value="OIJ86782.1"/>
    <property type="molecule type" value="Genomic_DNA"/>
</dbReference>
<protein>
    <submittedName>
        <fullName evidence="4">Transcriptional regulator</fullName>
    </submittedName>
</protein>
<evidence type="ECO:0000259" key="3">
    <source>
        <dbReference type="PROSITE" id="PS51755"/>
    </source>
</evidence>
<dbReference type="InterPro" id="IPR001867">
    <property type="entry name" value="OmpR/PhoB-type_DNA-bd"/>
</dbReference>
<comment type="caution">
    <text evidence="4">The sequence shown here is derived from an EMBL/GenBank/DDBJ whole genome shotgun (WGS) entry which is preliminary data.</text>
</comment>
<gene>
    <name evidence="4" type="ORF">BIV23_43550</name>
</gene>
<dbReference type="InterPro" id="IPR016032">
    <property type="entry name" value="Sig_transdc_resp-reg_C-effctor"/>
</dbReference>